<reference evidence="2" key="1">
    <citation type="journal article" date="2010" name="Genome Biol.">
        <title>Genome sequence of the necrotrophic plant pathogen Pythium ultimum reveals original pathogenicity mechanisms and effector repertoire.</title>
        <authorList>
            <person name="Levesque C.A."/>
            <person name="Brouwer H."/>
            <person name="Cano L."/>
            <person name="Hamilton J.P."/>
            <person name="Holt C."/>
            <person name="Huitema E."/>
            <person name="Raffaele S."/>
            <person name="Robideau G.P."/>
            <person name="Thines M."/>
            <person name="Win J."/>
            <person name="Zerillo M.M."/>
            <person name="Beakes G.W."/>
            <person name="Boore J.L."/>
            <person name="Busam D."/>
            <person name="Dumas B."/>
            <person name="Ferriera S."/>
            <person name="Fuerstenberg S.I."/>
            <person name="Gachon C.M."/>
            <person name="Gaulin E."/>
            <person name="Govers F."/>
            <person name="Grenville-Briggs L."/>
            <person name="Horner N."/>
            <person name="Hostetler J."/>
            <person name="Jiang R.H."/>
            <person name="Johnson J."/>
            <person name="Krajaejun T."/>
            <person name="Lin H."/>
            <person name="Meijer H.J."/>
            <person name="Moore B."/>
            <person name="Morris P."/>
            <person name="Phuntmart V."/>
            <person name="Puiu D."/>
            <person name="Shetty J."/>
            <person name="Stajich J.E."/>
            <person name="Tripathy S."/>
            <person name="Wawra S."/>
            <person name="van West P."/>
            <person name="Whitty B.R."/>
            <person name="Coutinho P.M."/>
            <person name="Henrissat B."/>
            <person name="Martin F."/>
            <person name="Thomas P.D."/>
            <person name="Tyler B.M."/>
            <person name="De Vries R.P."/>
            <person name="Kamoun S."/>
            <person name="Yandell M."/>
            <person name="Tisserat N."/>
            <person name="Buell C.R."/>
        </authorList>
    </citation>
    <scope>NUCLEOTIDE SEQUENCE</scope>
    <source>
        <strain evidence="2">DAOM:BR144</strain>
    </source>
</reference>
<dbReference type="STRING" id="431595.K3W9T6"/>
<accession>K3W9T6</accession>
<proteinExistence type="predicted"/>
<dbReference type="AlphaFoldDB" id="K3W9T6"/>
<dbReference type="Proteomes" id="UP000019132">
    <property type="component" value="Unassembled WGS sequence"/>
</dbReference>
<dbReference type="OMA" id="HICHEPR"/>
<reference evidence="2" key="2">
    <citation type="submission" date="2010-04" db="EMBL/GenBank/DDBJ databases">
        <authorList>
            <person name="Buell R."/>
            <person name="Hamilton J."/>
            <person name="Hostetler J."/>
        </authorList>
    </citation>
    <scope>NUCLEOTIDE SEQUENCE [LARGE SCALE GENOMIC DNA]</scope>
    <source>
        <strain evidence="2">DAOM:BR144</strain>
    </source>
</reference>
<sequence>MAKLATMERDEQCRESVLTLLKLLRDRVRHEKKSNFAQLLPMYEQLLNHRERIPDPEHHIVRELGHIRLMLKEYTDMFRMVERLDQVVDRCFDISQHAETAHYDAFPIEGAMRLLIALAGGHDGQTFRLEDPMRIAKEENLMQEKQRLGEQIRMSNVQLVLESSGLFNAESIPLHEEKVLTKHKFGLFDGNLLDRQSSLWIPDAFPTELGVGFLGSMPFGSQFVPASTTP</sequence>
<protein>
    <submittedName>
        <fullName evidence="1">Uncharacterized protein</fullName>
    </submittedName>
</protein>
<organism evidence="1 2">
    <name type="scientific">Globisporangium ultimum (strain ATCC 200006 / CBS 805.95 / DAOM BR144)</name>
    <name type="common">Pythium ultimum</name>
    <dbReference type="NCBI Taxonomy" id="431595"/>
    <lineage>
        <taxon>Eukaryota</taxon>
        <taxon>Sar</taxon>
        <taxon>Stramenopiles</taxon>
        <taxon>Oomycota</taxon>
        <taxon>Peronosporomycetes</taxon>
        <taxon>Pythiales</taxon>
        <taxon>Pythiaceae</taxon>
        <taxon>Globisporangium</taxon>
    </lineage>
</organism>
<reference evidence="1" key="3">
    <citation type="submission" date="2015-02" db="UniProtKB">
        <authorList>
            <consortium name="EnsemblProtists"/>
        </authorList>
    </citation>
    <scope>IDENTIFICATION</scope>
    <source>
        <strain evidence="1">DAOM BR144</strain>
    </source>
</reference>
<dbReference type="HOGENOM" id="CLU_1196905_0_0_1"/>
<name>K3W9T6_GLOUD</name>
<dbReference type="EMBL" id="GL376634">
    <property type="status" value="NOT_ANNOTATED_CDS"/>
    <property type="molecule type" value="Genomic_DNA"/>
</dbReference>
<dbReference type="EnsemblProtists" id="PYU1_T001727">
    <property type="protein sequence ID" value="PYU1_T001727"/>
    <property type="gene ID" value="PYU1_G001726"/>
</dbReference>
<dbReference type="VEuPathDB" id="FungiDB:PYU1_G001726"/>
<evidence type="ECO:0000313" key="2">
    <source>
        <dbReference type="Proteomes" id="UP000019132"/>
    </source>
</evidence>
<evidence type="ECO:0000313" key="1">
    <source>
        <dbReference type="EnsemblProtists" id="PYU1_T001727"/>
    </source>
</evidence>
<keyword evidence="2" id="KW-1185">Reference proteome</keyword>
<dbReference type="InParanoid" id="K3W9T6"/>
<dbReference type="eggNOG" id="KOG2000">
    <property type="taxonomic scope" value="Eukaryota"/>
</dbReference>